<gene>
    <name evidence="1" type="ORF">BO71DRAFT_62688</name>
</gene>
<protein>
    <submittedName>
        <fullName evidence="1">Uncharacterized protein</fullName>
    </submittedName>
</protein>
<sequence length="154" mass="17054">MRINPADSHQTALQNVIGRQLHKVIVSAHSPETVCSVGFGSISRSIHSKFLSLRHPNKHPAGILSPGLNAFLNILIPSSHPNLHSELLFSDILQRQYVAWTSDCEQILITPWTGKTGGRFRPDLFPRLIHSVMDRCEPGLSICPHGLPSIRNSN</sequence>
<proteinExistence type="predicted"/>
<dbReference type="AlphaFoldDB" id="A0A319D0S6"/>
<keyword evidence="2" id="KW-1185">Reference proteome</keyword>
<name>A0A319D0S6_9EURO</name>
<evidence type="ECO:0000313" key="2">
    <source>
        <dbReference type="Proteomes" id="UP000247810"/>
    </source>
</evidence>
<dbReference type="Proteomes" id="UP000247810">
    <property type="component" value="Unassembled WGS sequence"/>
</dbReference>
<evidence type="ECO:0000313" key="1">
    <source>
        <dbReference type="EMBL" id="PYH90904.1"/>
    </source>
</evidence>
<organism evidence="1 2">
    <name type="scientific">Aspergillus ellipticus CBS 707.79</name>
    <dbReference type="NCBI Taxonomy" id="1448320"/>
    <lineage>
        <taxon>Eukaryota</taxon>
        <taxon>Fungi</taxon>
        <taxon>Dikarya</taxon>
        <taxon>Ascomycota</taxon>
        <taxon>Pezizomycotina</taxon>
        <taxon>Eurotiomycetes</taxon>
        <taxon>Eurotiomycetidae</taxon>
        <taxon>Eurotiales</taxon>
        <taxon>Aspergillaceae</taxon>
        <taxon>Aspergillus</taxon>
        <taxon>Aspergillus subgen. Circumdati</taxon>
    </lineage>
</organism>
<accession>A0A319D0S6</accession>
<dbReference type="VEuPathDB" id="FungiDB:BO71DRAFT_62688"/>
<reference evidence="1 2" key="1">
    <citation type="submission" date="2018-02" db="EMBL/GenBank/DDBJ databases">
        <title>The genomes of Aspergillus section Nigri reveals drivers in fungal speciation.</title>
        <authorList>
            <consortium name="DOE Joint Genome Institute"/>
            <person name="Vesth T.C."/>
            <person name="Nybo J."/>
            <person name="Theobald S."/>
            <person name="Brandl J."/>
            <person name="Frisvad J.C."/>
            <person name="Nielsen K.F."/>
            <person name="Lyhne E.K."/>
            <person name="Kogle M.E."/>
            <person name="Kuo A."/>
            <person name="Riley R."/>
            <person name="Clum A."/>
            <person name="Nolan M."/>
            <person name="Lipzen A."/>
            <person name="Salamov A."/>
            <person name="Henrissat B."/>
            <person name="Wiebenga A."/>
            <person name="De vries R.P."/>
            <person name="Grigoriev I.V."/>
            <person name="Mortensen U.H."/>
            <person name="Andersen M.R."/>
            <person name="Baker S.E."/>
        </authorList>
    </citation>
    <scope>NUCLEOTIDE SEQUENCE [LARGE SCALE GENOMIC DNA]</scope>
    <source>
        <strain evidence="1 2">CBS 707.79</strain>
    </source>
</reference>
<dbReference type="EMBL" id="KZ825964">
    <property type="protein sequence ID" value="PYH90904.1"/>
    <property type="molecule type" value="Genomic_DNA"/>
</dbReference>